<sequence>MPHLPSMNRYSEHQGHQQNPLRPQAFGSFLDFLTEGQVLDSLQTVVEQATERLAAMKTEDGVPLVDIQDPVEVPSGRQRARARPSINTVHRHRARPTLCAGHPNNYPSCSSSMSDSHSSITAGWLGSHSQDSDPGAHRIGSLPPVRDKLLLEKNLKRLLRLENKGKGLNQPCSQRDSLLWDSLGSQTSSQWTREQPLSWFSGLLGSSSVTPETSELGLGEQEMIFLKEELNKEMKSLLNQPASFNLPAYCSLREPHCTLDFLAEHHLFPALQRVVHQAVDKLSHACRHNGFPLFPVASEPTPMLPGNSDLLQSHSKASIPTTREDGEEPFDSPTTASSPKTSRRKSKGRRDSPSMSNAQMATRFRLKVTPPKVPNVPSPSFHSMQEAPDFSPKLQKPSVAPSPNHSPNTKLPRKKPLPSISSVSSMSYISNPWFEELTNFLVEQAVSLLVCKYKFEESLQKQLGFISFPVTEVLMDIFLGFKKVKGNHIRLSSDINWTCLLRKMEEAELARQAMRHASKTGASQPSASRVGTSHRSTESPSVQPELTGDTNQDQSTESRFSLRPELPIHQVLSPQDPGTGQEQMPRSPAEPKLSVFSSAGMGSGTSKEIRNAEEEEDSEEGEEDRGSEEDEIIDFSESEQTPTSLPEHELEDFTNESIEMSPGYSP</sequence>
<dbReference type="AlphaFoldDB" id="A0AAW0HTH5"/>
<feature type="region of interest" description="Disordered" evidence="1">
    <location>
        <begin position="512"/>
        <end position="666"/>
    </location>
</feature>
<evidence type="ECO:0000313" key="2">
    <source>
        <dbReference type="EMBL" id="KAK7805426.1"/>
    </source>
</evidence>
<evidence type="ECO:0000256" key="1">
    <source>
        <dbReference type="SAM" id="MobiDB-lite"/>
    </source>
</evidence>
<dbReference type="PANTHER" id="PTHR36861:SF1">
    <property type="entry name" value="COILED-COIL DOMAIN-CONTAINING PROTEIN 116"/>
    <property type="match status" value="1"/>
</dbReference>
<feature type="compositionally biased region" description="Polar residues" evidence="1">
    <location>
        <begin position="309"/>
        <end position="321"/>
    </location>
</feature>
<name>A0AAW0HTH5_MYOGA</name>
<keyword evidence="3" id="KW-1185">Reference proteome</keyword>
<feature type="region of interest" description="Disordered" evidence="1">
    <location>
        <begin position="1"/>
        <end position="23"/>
    </location>
</feature>
<reference evidence="2 3" key="1">
    <citation type="journal article" date="2023" name="bioRxiv">
        <title>Conserved and derived expression patterns and positive selection on dental genes reveal complex evolutionary context of ever-growing rodent molars.</title>
        <authorList>
            <person name="Calamari Z.T."/>
            <person name="Song A."/>
            <person name="Cohen E."/>
            <person name="Akter M."/>
            <person name="Roy R.D."/>
            <person name="Hallikas O."/>
            <person name="Christensen M.M."/>
            <person name="Li P."/>
            <person name="Marangoni P."/>
            <person name="Jernvall J."/>
            <person name="Klein O.D."/>
        </authorList>
    </citation>
    <scope>NUCLEOTIDE SEQUENCE [LARGE SCALE GENOMIC DNA]</scope>
    <source>
        <strain evidence="2">V071</strain>
    </source>
</reference>
<gene>
    <name evidence="2" type="ORF">U0070_023837</name>
</gene>
<feature type="compositionally biased region" description="Polar residues" evidence="1">
    <location>
        <begin position="520"/>
        <end position="559"/>
    </location>
</feature>
<proteinExistence type="predicted"/>
<feature type="compositionally biased region" description="Acidic residues" evidence="1">
    <location>
        <begin position="613"/>
        <end position="637"/>
    </location>
</feature>
<organism evidence="2 3">
    <name type="scientific">Myodes glareolus</name>
    <name type="common">Bank vole</name>
    <name type="synonym">Clethrionomys glareolus</name>
    <dbReference type="NCBI Taxonomy" id="447135"/>
    <lineage>
        <taxon>Eukaryota</taxon>
        <taxon>Metazoa</taxon>
        <taxon>Chordata</taxon>
        <taxon>Craniata</taxon>
        <taxon>Vertebrata</taxon>
        <taxon>Euteleostomi</taxon>
        <taxon>Mammalia</taxon>
        <taxon>Eutheria</taxon>
        <taxon>Euarchontoglires</taxon>
        <taxon>Glires</taxon>
        <taxon>Rodentia</taxon>
        <taxon>Myomorpha</taxon>
        <taxon>Muroidea</taxon>
        <taxon>Cricetidae</taxon>
        <taxon>Arvicolinae</taxon>
        <taxon>Myodes</taxon>
    </lineage>
</organism>
<dbReference type="Proteomes" id="UP001488838">
    <property type="component" value="Unassembled WGS sequence"/>
</dbReference>
<dbReference type="GO" id="GO:0005813">
    <property type="term" value="C:centrosome"/>
    <property type="evidence" value="ECO:0007669"/>
    <property type="project" value="TreeGrafter"/>
</dbReference>
<evidence type="ECO:0000313" key="3">
    <source>
        <dbReference type="Proteomes" id="UP001488838"/>
    </source>
</evidence>
<feature type="region of interest" description="Disordered" evidence="1">
    <location>
        <begin position="120"/>
        <end position="141"/>
    </location>
</feature>
<accession>A0AAW0HTH5</accession>
<evidence type="ECO:0008006" key="4">
    <source>
        <dbReference type="Google" id="ProtNLM"/>
    </source>
</evidence>
<feature type="region of interest" description="Disordered" evidence="1">
    <location>
        <begin position="302"/>
        <end position="419"/>
    </location>
</feature>
<dbReference type="InterPro" id="IPR031532">
    <property type="entry name" value="DUF4702"/>
</dbReference>
<dbReference type="EMBL" id="JBBHLL010000341">
    <property type="protein sequence ID" value="KAK7805426.1"/>
    <property type="molecule type" value="Genomic_DNA"/>
</dbReference>
<protein>
    <recommendedName>
        <fullName evidence="4">Coiled-coil domain-containing protein 116</fullName>
    </recommendedName>
</protein>
<comment type="caution">
    <text evidence="2">The sequence shown here is derived from an EMBL/GenBank/DDBJ whole genome shotgun (WGS) entry which is preliminary data.</text>
</comment>
<dbReference type="PANTHER" id="PTHR36861">
    <property type="entry name" value="COILED-COIL DOMAIN-CONTAINING PROTEIN 116"/>
    <property type="match status" value="1"/>
</dbReference>
<dbReference type="Pfam" id="PF15774">
    <property type="entry name" value="DUF4702"/>
    <property type="match status" value="1"/>
</dbReference>
<feature type="compositionally biased region" description="Polar residues" evidence="1">
    <location>
        <begin position="572"/>
        <end position="584"/>
    </location>
</feature>